<gene>
    <name evidence="2" type="ORF">PSRA_1249</name>
</gene>
<feature type="region of interest" description="Disordered" evidence="1">
    <location>
        <begin position="1"/>
        <end position="25"/>
    </location>
</feature>
<comment type="caution">
    <text evidence="2">The sequence shown here is derived from an EMBL/GenBank/DDBJ whole genome shotgun (WGS) entry which is preliminary data.</text>
</comment>
<dbReference type="RefSeq" id="WP_094661063.1">
    <property type="nucleotide sequence ID" value="NZ_MWWR01000010.1"/>
</dbReference>
<evidence type="ECO:0000313" key="3">
    <source>
        <dbReference type="Proteomes" id="UP000216725"/>
    </source>
</evidence>
<sequence length="259" mass="28826">MSNDANNMNNTNNGTPADGASDGEDSWDLEWAAEDFVTLHKGMSLEDVRNAIREHLSGCSDFHLTMEVYAIQEGLAEDSRQPAFTLRKGTSKPEYIWSPKFAASIEHNETLRAGVKFRDPDAGDGDGDSADAGEWDMDRKASFGDGLLRADWLGAARLLSHVPDSATPGLFALIIEPFNIALPFTDDSIIRFRIYGSGDWNCIDILSGSDWRDRHSKYAMFYRNDDKDLPLIQESITLYEKQLRMLIDTGANPRIALGD</sequence>
<accession>A0A261EWJ3</accession>
<evidence type="ECO:0000256" key="1">
    <source>
        <dbReference type="SAM" id="MobiDB-lite"/>
    </source>
</evidence>
<feature type="compositionally biased region" description="Low complexity" evidence="1">
    <location>
        <begin position="1"/>
        <end position="13"/>
    </location>
</feature>
<dbReference type="Proteomes" id="UP000216725">
    <property type="component" value="Unassembled WGS sequence"/>
</dbReference>
<protein>
    <submittedName>
        <fullName evidence="2">Uncharacterized protein</fullName>
    </submittedName>
</protein>
<reference evidence="2 3" key="1">
    <citation type="journal article" date="2017" name="BMC Genomics">
        <title>Comparative genomic and phylogenomic analyses of the Bifidobacteriaceae family.</title>
        <authorList>
            <person name="Lugli G.A."/>
            <person name="Milani C."/>
            <person name="Turroni F."/>
            <person name="Duranti S."/>
            <person name="Mancabelli L."/>
            <person name="Mangifesta M."/>
            <person name="Ferrario C."/>
            <person name="Modesto M."/>
            <person name="Mattarelli P."/>
            <person name="Jiri K."/>
            <person name="van Sinderen D."/>
            <person name="Ventura M."/>
        </authorList>
    </citation>
    <scope>NUCLEOTIDE SEQUENCE [LARGE SCALE GENOMIC DNA]</scope>
    <source>
        <strain evidence="2 3">DSM 24742</strain>
    </source>
</reference>
<evidence type="ECO:0000313" key="2">
    <source>
        <dbReference type="EMBL" id="OZG51207.1"/>
    </source>
</evidence>
<organism evidence="2 3">
    <name type="scientific">Pseudoscardovia radai</name>
    <dbReference type="NCBI Taxonomy" id="987066"/>
    <lineage>
        <taxon>Bacteria</taxon>
        <taxon>Bacillati</taxon>
        <taxon>Actinomycetota</taxon>
        <taxon>Actinomycetes</taxon>
        <taxon>Bifidobacteriales</taxon>
        <taxon>Bifidobacteriaceae</taxon>
        <taxon>Pseudoscardovia</taxon>
    </lineage>
</organism>
<dbReference type="OrthoDB" id="102473at2"/>
<dbReference type="EMBL" id="MWWR01000010">
    <property type="protein sequence ID" value="OZG51207.1"/>
    <property type="molecule type" value="Genomic_DNA"/>
</dbReference>
<dbReference type="AlphaFoldDB" id="A0A261EWJ3"/>
<proteinExistence type="predicted"/>
<keyword evidence="3" id="KW-1185">Reference proteome</keyword>
<name>A0A261EWJ3_9BIFI</name>